<dbReference type="EMBL" id="CAJOBJ010176360">
    <property type="protein sequence ID" value="CAF4901744.1"/>
    <property type="molecule type" value="Genomic_DNA"/>
</dbReference>
<feature type="non-terminal residue" evidence="1">
    <location>
        <position position="43"/>
    </location>
</feature>
<evidence type="ECO:0000313" key="2">
    <source>
        <dbReference type="EMBL" id="CAF4901744.1"/>
    </source>
</evidence>
<sequence length="43" mass="4893">MVTSNNTHFDLFYQQCASIVCSYQVERRREIIIGILLLGTVCG</sequence>
<reference evidence="1" key="1">
    <citation type="submission" date="2021-02" db="EMBL/GenBank/DDBJ databases">
        <authorList>
            <person name="Nowell W R."/>
        </authorList>
    </citation>
    <scope>NUCLEOTIDE SEQUENCE</scope>
</reference>
<accession>A0A8S3CII5</accession>
<dbReference type="EMBL" id="CAJOBI010169433">
    <property type="protein sequence ID" value="CAF4883194.1"/>
    <property type="molecule type" value="Genomic_DNA"/>
</dbReference>
<evidence type="ECO:0000313" key="1">
    <source>
        <dbReference type="EMBL" id="CAF4883194.1"/>
    </source>
</evidence>
<comment type="caution">
    <text evidence="1">The sequence shown here is derived from an EMBL/GenBank/DDBJ whole genome shotgun (WGS) entry which is preliminary data.</text>
</comment>
<proteinExistence type="predicted"/>
<evidence type="ECO:0000313" key="3">
    <source>
        <dbReference type="Proteomes" id="UP000676336"/>
    </source>
</evidence>
<name>A0A8S3CII5_9BILA</name>
<dbReference type="AlphaFoldDB" id="A0A8S3CII5"/>
<protein>
    <submittedName>
        <fullName evidence="1">Uncharacterized protein</fullName>
    </submittedName>
</protein>
<dbReference type="Proteomes" id="UP000681720">
    <property type="component" value="Unassembled WGS sequence"/>
</dbReference>
<organism evidence="1 3">
    <name type="scientific">Rotaria magnacalcarata</name>
    <dbReference type="NCBI Taxonomy" id="392030"/>
    <lineage>
        <taxon>Eukaryota</taxon>
        <taxon>Metazoa</taxon>
        <taxon>Spiralia</taxon>
        <taxon>Gnathifera</taxon>
        <taxon>Rotifera</taxon>
        <taxon>Eurotatoria</taxon>
        <taxon>Bdelloidea</taxon>
        <taxon>Philodinida</taxon>
        <taxon>Philodinidae</taxon>
        <taxon>Rotaria</taxon>
    </lineage>
</organism>
<dbReference type="Proteomes" id="UP000676336">
    <property type="component" value="Unassembled WGS sequence"/>
</dbReference>
<gene>
    <name evidence="2" type="ORF">GIL414_LOCUS51870</name>
    <name evidence="1" type="ORF">SMN809_LOCUS50912</name>
</gene>